<name>A0A4Z2H1S6_9TELE</name>
<proteinExistence type="predicted"/>
<sequence length="99" mass="10975">MTTLSWLREQILVYLVYSCTEDKIAFFIPLKSKDGTFVLAKSTGQVPCGAEQRGQHLVSVDNGDAKEKVTNPDASRSLTGFQAQMKTSDSWPLKTMALF</sequence>
<dbReference type="Proteomes" id="UP000314294">
    <property type="component" value="Unassembled WGS sequence"/>
</dbReference>
<reference evidence="1 2" key="1">
    <citation type="submission" date="2019-03" db="EMBL/GenBank/DDBJ databases">
        <title>First draft genome of Liparis tanakae, snailfish: a comprehensive survey of snailfish specific genes.</title>
        <authorList>
            <person name="Kim W."/>
            <person name="Song I."/>
            <person name="Jeong J.-H."/>
            <person name="Kim D."/>
            <person name="Kim S."/>
            <person name="Ryu S."/>
            <person name="Song J.Y."/>
            <person name="Lee S.K."/>
        </authorList>
    </citation>
    <scope>NUCLEOTIDE SEQUENCE [LARGE SCALE GENOMIC DNA]</scope>
    <source>
        <tissue evidence="1">Muscle</tissue>
    </source>
</reference>
<keyword evidence="2" id="KW-1185">Reference proteome</keyword>
<evidence type="ECO:0000313" key="2">
    <source>
        <dbReference type="Proteomes" id="UP000314294"/>
    </source>
</evidence>
<gene>
    <name evidence="1" type="ORF">EYF80_030255</name>
</gene>
<organism evidence="1 2">
    <name type="scientific">Liparis tanakae</name>
    <name type="common">Tanaka's snailfish</name>
    <dbReference type="NCBI Taxonomy" id="230148"/>
    <lineage>
        <taxon>Eukaryota</taxon>
        <taxon>Metazoa</taxon>
        <taxon>Chordata</taxon>
        <taxon>Craniata</taxon>
        <taxon>Vertebrata</taxon>
        <taxon>Euteleostomi</taxon>
        <taxon>Actinopterygii</taxon>
        <taxon>Neopterygii</taxon>
        <taxon>Teleostei</taxon>
        <taxon>Neoteleostei</taxon>
        <taxon>Acanthomorphata</taxon>
        <taxon>Eupercaria</taxon>
        <taxon>Perciformes</taxon>
        <taxon>Cottioidei</taxon>
        <taxon>Cottales</taxon>
        <taxon>Liparidae</taxon>
        <taxon>Liparis</taxon>
    </lineage>
</organism>
<protein>
    <submittedName>
        <fullName evidence="1">Uncharacterized protein</fullName>
    </submittedName>
</protein>
<comment type="caution">
    <text evidence="1">The sequence shown here is derived from an EMBL/GenBank/DDBJ whole genome shotgun (WGS) entry which is preliminary data.</text>
</comment>
<accession>A0A4Z2H1S6</accession>
<dbReference type="EMBL" id="SRLO01000354">
    <property type="protein sequence ID" value="TNN59531.1"/>
    <property type="molecule type" value="Genomic_DNA"/>
</dbReference>
<dbReference type="AlphaFoldDB" id="A0A4Z2H1S6"/>
<evidence type="ECO:0000313" key="1">
    <source>
        <dbReference type="EMBL" id="TNN59531.1"/>
    </source>
</evidence>